<sequence>MPRHGVETGFENLGASEFGVVVFDWSLLNSHEPPFNS</sequence>
<proteinExistence type="predicted"/>
<evidence type="ECO:0000313" key="1">
    <source>
        <dbReference type="EMBL" id="SUZ55113.1"/>
    </source>
</evidence>
<reference evidence="1" key="1">
    <citation type="submission" date="2018-05" db="EMBL/GenBank/DDBJ databases">
        <authorList>
            <person name="Lanie J.A."/>
            <person name="Ng W.-L."/>
            <person name="Kazmierczak K.M."/>
            <person name="Andrzejewski T.M."/>
            <person name="Davidsen T.M."/>
            <person name="Wayne K.J."/>
            <person name="Tettelin H."/>
            <person name="Glass J.I."/>
            <person name="Rusch D."/>
            <person name="Podicherti R."/>
            <person name="Tsui H.-C.T."/>
            <person name="Winkler M.E."/>
        </authorList>
    </citation>
    <scope>NUCLEOTIDE SEQUENCE</scope>
</reference>
<dbReference type="EMBL" id="UINC01000428">
    <property type="protein sequence ID" value="SUZ55113.1"/>
    <property type="molecule type" value="Genomic_DNA"/>
</dbReference>
<accession>A0A381NNJ8</accession>
<organism evidence="1">
    <name type="scientific">marine metagenome</name>
    <dbReference type="NCBI Taxonomy" id="408172"/>
    <lineage>
        <taxon>unclassified sequences</taxon>
        <taxon>metagenomes</taxon>
        <taxon>ecological metagenomes</taxon>
    </lineage>
</organism>
<dbReference type="AlphaFoldDB" id="A0A381NNJ8"/>
<name>A0A381NNJ8_9ZZZZ</name>
<gene>
    <name evidence="1" type="ORF">METZ01_LOCUS7967</name>
</gene>
<protein>
    <submittedName>
        <fullName evidence="1">Uncharacterized protein</fullName>
    </submittedName>
</protein>